<evidence type="ECO:0000313" key="3">
    <source>
        <dbReference type="Proteomes" id="UP000000329"/>
    </source>
</evidence>
<gene>
    <name evidence="2" type="ordered locus">Hsero_1955</name>
</gene>
<dbReference type="KEGG" id="hse:Hsero_1955"/>
<dbReference type="InterPro" id="IPR038740">
    <property type="entry name" value="BioF2-like_GNAT_dom"/>
</dbReference>
<dbReference type="Proteomes" id="UP000000329">
    <property type="component" value="Chromosome"/>
</dbReference>
<dbReference type="AlphaFoldDB" id="D8ISB5"/>
<name>D8ISB5_HERSS</name>
<evidence type="ECO:0000259" key="1">
    <source>
        <dbReference type="Pfam" id="PF13480"/>
    </source>
</evidence>
<dbReference type="Pfam" id="PF13480">
    <property type="entry name" value="Acetyltransf_6"/>
    <property type="match status" value="1"/>
</dbReference>
<keyword evidence="3" id="KW-1185">Reference proteome</keyword>
<organism evidence="2 3">
    <name type="scientific">Herbaspirillum seropedicae (strain SmR1)</name>
    <dbReference type="NCBI Taxonomy" id="757424"/>
    <lineage>
        <taxon>Bacteria</taxon>
        <taxon>Pseudomonadati</taxon>
        <taxon>Pseudomonadota</taxon>
        <taxon>Betaproteobacteria</taxon>
        <taxon>Burkholderiales</taxon>
        <taxon>Oxalobacteraceae</taxon>
        <taxon>Herbaspirillum</taxon>
    </lineage>
</organism>
<dbReference type="EMBL" id="CP002039">
    <property type="protein sequence ID" value="ADJ63459.1"/>
    <property type="molecule type" value="Genomic_DNA"/>
</dbReference>
<proteinExistence type="predicted"/>
<dbReference type="HOGENOM" id="CLU_758145_0_0_4"/>
<dbReference type="SUPFAM" id="SSF55729">
    <property type="entry name" value="Acyl-CoA N-acyltransferases (Nat)"/>
    <property type="match status" value="1"/>
</dbReference>
<dbReference type="STRING" id="757424.Hsero_1955"/>
<evidence type="ECO:0000313" key="2">
    <source>
        <dbReference type="EMBL" id="ADJ63459.1"/>
    </source>
</evidence>
<dbReference type="Gene3D" id="3.40.630.30">
    <property type="match status" value="1"/>
</dbReference>
<dbReference type="InterPro" id="IPR016181">
    <property type="entry name" value="Acyl_CoA_acyltransferase"/>
</dbReference>
<accession>D8ISB5</accession>
<sequence>MAREAGPAVPLDAALDIRLHGTIAAIDAQQWERLRHPGQFCRHDYLLALEQSRIACQFLYATAWREGQLIGAAVATLWSLRLCWWAELKVGTVGTPLNTGLAMMLAGDDGNTALAGSLIAALEKASVARGARLFVARDFPAPHCCGQASLDLLYRRACLVLQQADFAAFVASHPRGKHIRREIRSLEKAGYTVEIRRASALSLSEAQRLHQLWLQLFHKHRSADQIEVSPAFFASMSRLPHALLLLLRREQQIDAFDLCFILGDELESTYCGVDLARTARLSVHRAMGYHIVRVAYEAGLRRINFGISNEQQKQEMGCQFDGLYARITASPRWLGGPLRYLLRRFVLTPTTADGASQQDSRKVAG</sequence>
<feature type="domain" description="BioF2-like acetyltransferase" evidence="1">
    <location>
        <begin position="177"/>
        <end position="313"/>
    </location>
</feature>
<reference evidence="2 3" key="1">
    <citation type="submission" date="2010-04" db="EMBL/GenBank/DDBJ databases">
        <title>The genome of Herbaspirillum seropedicae SmR1, an endophytic, nitrogen-fixing, plant-growth promoting beta-Proteobacteria.</title>
        <authorList>
            <person name="Pedrosa F.O."/>
            <person name="Monteiro R.A."/>
            <person name="Wassem R."/>
            <person name="Cruz L.M."/>
            <person name="Ayub R.A."/>
            <person name="Colauto N.B."/>
            <person name="Fernandez M.A."/>
            <person name="Fungaro M.H.P."/>
            <person name="Grisard E.C."/>
            <person name="Hungria M."/>
            <person name="Madeira H.M.F."/>
            <person name="Nodari R.O."/>
            <person name="Osaku C.A."/>
            <person name="Petzl-Erler M.L."/>
            <person name="Terenzi H."/>
            <person name="Vieira L.G.E."/>
            <person name="Almeida M.I.M."/>
            <person name="Alves L.R."/>
            <person name="Arantes O.M.N."/>
            <person name="Balsanelli E."/>
            <person name="Barcellos F.G."/>
            <person name="Baura V.A."/>
            <person name="Binde D.R."/>
            <person name="Campo R.J."/>
            <person name="Chubatsu L.S."/>
            <person name="Chueire L.M.O."/>
            <person name="Ciferri R.R."/>
            <person name="Correa L.C."/>
            <person name="da Conceicao Silva J.L."/>
            <person name="Dabul A.N.G."/>
            <person name="Dambros B.P."/>
            <person name="Faoro H."/>
            <person name="Favetti A."/>
            <person name="Friedermann G."/>
            <person name="Furlaneto M.C."/>
            <person name="Gasques L.S."/>
            <person name="Gimenes C.C.T."/>
            <person name="Gioppo N.M.R."/>
            <person name="Glienke-Blanco C."/>
            <person name="Godoy L.P."/>
            <person name="Guerra M.P."/>
            <person name="Karp S."/>
            <person name="Kava-Cordeiro V."/>
            <person name="Margarido V.P."/>
            <person name="Mathioni S.M."/>
            <person name="Menck-Soares M.A."/>
            <person name="Murace N.K."/>
            <person name="Nicolas M.F."/>
            <person name="Oliveira C.E.C."/>
            <person name="Pagnan N.A.B."/>
            <person name="Pamphile J.A."/>
            <person name="Patussi E.V."/>
            <person name="Pereira L.F.P."/>
            <person name="Pereira-Ferrari L."/>
            <person name="Pinto F.G.S."/>
            <person name="Precoma C."/>
            <person name="Prioli A.J."/>
            <person name="Prioli S.M.A.P."/>
            <person name="Raittz R.T."/>
            <person name="Ramos H.J.O."/>
            <person name="Ribeiro E.M.S.F."/>
            <person name="Rigo L.U."/>
            <person name="Rocha C.L.M.S.C."/>
            <person name="Rocha S.N."/>
            <person name="Santos K."/>
            <person name="Satori D."/>
            <person name="Silva A.G."/>
            <person name="Simao R.C.G."/>
            <person name="Soares M.A.M."/>
            <person name="Souza E.M."/>
            <person name="Steffens M.B.R."/>
            <person name="Steindel M."/>
            <person name="Tadra-Sfeir M.Z."/>
            <person name="Takahashi E.K."/>
            <person name="Torres R.A."/>
            <person name="Valle J.S."/>
            <person name="Vernal J.I."/>
            <person name="Vilas-Boas L.A."/>
            <person name="Watanabe M.A.E."/>
            <person name="Weiss V.A."/>
            <person name="Yates M.A."/>
            <person name="Souza E.M."/>
        </authorList>
    </citation>
    <scope>NUCLEOTIDE SEQUENCE [LARGE SCALE GENOMIC DNA]</scope>
    <source>
        <strain evidence="2 3">SmR1</strain>
    </source>
</reference>
<protein>
    <recommendedName>
        <fullName evidence="1">BioF2-like acetyltransferase domain-containing protein</fullName>
    </recommendedName>
</protein>
<dbReference type="eggNOG" id="COG3146">
    <property type="taxonomic scope" value="Bacteria"/>
</dbReference>